<dbReference type="PANTHER" id="PTHR20883">
    <property type="entry name" value="PHYTANOYL-COA DIOXYGENASE DOMAIN CONTAINING 1"/>
    <property type="match status" value="1"/>
</dbReference>
<comment type="cofactor">
    <cofactor evidence="1">
        <name>Fe(2+)</name>
        <dbReference type="ChEBI" id="CHEBI:29033"/>
    </cofactor>
</comment>
<evidence type="ECO:0000313" key="3">
    <source>
        <dbReference type="Proteomes" id="UP000197019"/>
    </source>
</evidence>
<gene>
    <name evidence="2" type="ORF">CEK71_01450</name>
</gene>
<dbReference type="Gene3D" id="2.60.120.620">
    <property type="entry name" value="q2cbj1_9rhob like domain"/>
    <property type="match status" value="1"/>
</dbReference>
<dbReference type="GO" id="GO:0005506">
    <property type="term" value="F:iron ion binding"/>
    <property type="evidence" value="ECO:0007669"/>
    <property type="project" value="UniProtKB-ARBA"/>
</dbReference>
<dbReference type="RefSeq" id="WP_088617717.1">
    <property type="nucleotide sequence ID" value="NZ_CP022129.1"/>
</dbReference>
<keyword evidence="2" id="KW-0560">Oxidoreductase</keyword>
<dbReference type="Pfam" id="PF05721">
    <property type="entry name" value="PhyH"/>
    <property type="match status" value="1"/>
</dbReference>
<dbReference type="OrthoDB" id="9791262at2"/>
<organism evidence="2 3">
    <name type="scientific">Methylovulum psychrotolerans</name>
    <dbReference type="NCBI Taxonomy" id="1704499"/>
    <lineage>
        <taxon>Bacteria</taxon>
        <taxon>Pseudomonadati</taxon>
        <taxon>Pseudomonadota</taxon>
        <taxon>Gammaproteobacteria</taxon>
        <taxon>Methylococcales</taxon>
        <taxon>Methylococcaceae</taxon>
        <taxon>Methylovulum</taxon>
    </lineage>
</organism>
<dbReference type="Proteomes" id="UP000197019">
    <property type="component" value="Chromosome"/>
</dbReference>
<dbReference type="EMBL" id="CP022129">
    <property type="protein sequence ID" value="ASF44834.1"/>
    <property type="molecule type" value="Genomic_DNA"/>
</dbReference>
<dbReference type="AlphaFoldDB" id="A0A1Z4BU46"/>
<dbReference type="SUPFAM" id="SSF51197">
    <property type="entry name" value="Clavaminate synthase-like"/>
    <property type="match status" value="1"/>
</dbReference>
<dbReference type="PANTHER" id="PTHR20883:SF48">
    <property type="entry name" value="ECTOINE DIOXYGENASE"/>
    <property type="match status" value="1"/>
</dbReference>
<sequence>MALQQQLTEQGFAIVPNRLDSGQIATLRQLLTQPPDHKPVPGIRGLLDKYPLLRQLANSPAIRELVEPILGPDAAIIRSVFFNKSPTTNWQVAWHQDLAIAVKAQHEVAGFSGWSCKETIPYMQPPVAILQTLLTVRIHLDAADDSNGALWVVPGSHTLGRLPAQQAASVAKARGKQLCAVQAGDVMLFRPLLLHASKKAVSDCQRRVIHLEFSATPLPEPLVWAEWGI</sequence>
<evidence type="ECO:0000313" key="2">
    <source>
        <dbReference type="EMBL" id="ASF44834.1"/>
    </source>
</evidence>
<name>A0A1Z4BU46_9GAMM</name>
<keyword evidence="2" id="KW-0223">Dioxygenase</keyword>
<dbReference type="InterPro" id="IPR008775">
    <property type="entry name" value="Phytyl_CoA_dOase-like"/>
</dbReference>
<reference evidence="2 3" key="1">
    <citation type="submission" date="2017-06" db="EMBL/GenBank/DDBJ databases">
        <title>Genome Sequencing of the methanotroph Methylovulum psychrotolerants str. HV10-M2 isolated from a high-altitude environment.</title>
        <authorList>
            <person name="Mateos-Rivera A."/>
        </authorList>
    </citation>
    <scope>NUCLEOTIDE SEQUENCE [LARGE SCALE GENOMIC DNA]</scope>
    <source>
        <strain evidence="2 3">HV10_M2</strain>
    </source>
</reference>
<protein>
    <submittedName>
        <fullName evidence="2">Phytanoyl-CoA dioxygenase</fullName>
    </submittedName>
</protein>
<proteinExistence type="predicted"/>
<dbReference type="GO" id="GO:0016706">
    <property type="term" value="F:2-oxoglutarate-dependent dioxygenase activity"/>
    <property type="evidence" value="ECO:0007669"/>
    <property type="project" value="UniProtKB-ARBA"/>
</dbReference>
<accession>A0A1Z4BU46</accession>
<dbReference type="KEGG" id="mpsy:CEK71_01450"/>
<evidence type="ECO:0000256" key="1">
    <source>
        <dbReference type="ARBA" id="ARBA00001954"/>
    </source>
</evidence>
<keyword evidence="3" id="KW-1185">Reference proteome</keyword>